<feature type="compositionally biased region" description="Low complexity" evidence="1">
    <location>
        <begin position="35"/>
        <end position="58"/>
    </location>
</feature>
<name>A0ABU6UWN7_9FABA</name>
<dbReference type="Pfam" id="PF03004">
    <property type="entry name" value="Transposase_24"/>
    <property type="match status" value="1"/>
</dbReference>
<proteinExistence type="predicted"/>
<reference evidence="2 3" key="1">
    <citation type="journal article" date="2023" name="Plants (Basel)">
        <title>Bridging the Gap: Combining Genomics and Transcriptomics Approaches to Understand Stylosanthes scabra, an Orphan Legume from the Brazilian Caatinga.</title>
        <authorList>
            <person name="Ferreira-Neto J.R.C."/>
            <person name="da Silva M.D."/>
            <person name="Binneck E."/>
            <person name="de Melo N.F."/>
            <person name="da Silva R.H."/>
            <person name="de Melo A.L.T.M."/>
            <person name="Pandolfi V."/>
            <person name="Bustamante F.O."/>
            <person name="Brasileiro-Vidal A.C."/>
            <person name="Benko-Iseppon A.M."/>
        </authorList>
    </citation>
    <scope>NUCLEOTIDE SEQUENCE [LARGE SCALE GENOMIC DNA]</scope>
    <source>
        <tissue evidence="2">Leaves</tissue>
    </source>
</reference>
<comment type="caution">
    <text evidence="2">The sequence shown here is derived from an EMBL/GenBank/DDBJ whole genome shotgun (WGS) entry which is preliminary data.</text>
</comment>
<evidence type="ECO:0000256" key="1">
    <source>
        <dbReference type="SAM" id="MobiDB-lite"/>
    </source>
</evidence>
<evidence type="ECO:0000313" key="3">
    <source>
        <dbReference type="Proteomes" id="UP001341840"/>
    </source>
</evidence>
<organism evidence="2 3">
    <name type="scientific">Stylosanthes scabra</name>
    <dbReference type="NCBI Taxonomy" id="79078"/>
    <lineage>
        <taxon>Eukaryota</taxon>
        <taxon>Viridiplantae</taxon>
        <taxon>Streptophyta</taxon>
        <taxon>Embryophyta</taxon>
        <taxon>Tracheophyta</taxon>
        <taxon>Spermatophyta</taxon>
        <taxon>Magnoliopsida</taxon>
        <taxon>eudicotyledons</taxon>
        <taxon>Gunneridae</taxon>
        <taxon>Pentapetalae</taxon>
        <taxon>rosids</taxon>
        <taxon>fabids</taxon>
        <taxon>Fabales</taxon>
        <taxon>Fabaceae</taxon>
        <taxon>Papilionoideae</taxon>
        <taxon>50 kb inversion clade</taxon>
        <taxon>dalbergioids sensu lato</taxon>
        <taxon>Dalbergieae</taxon>
        <taxon>Pterocarpus clade</taxon>
        <taxon>Stylosanthes</taxon>
    </lineage>
</organism>
<gene>
    <name evidence="2" type="ORF">PIB30_085678</name>
</gene>
<dbReference type="InterPro" id="IPR004252">
    <property type="entry name" value="Probable_transposase_24"/>
</dbReference>
<feature type="region of interest" description="Disordered" evidence="1">
    <location>
        <begin position="1"/>
        <end position="112"/>
    </location>
</feature>
<evidence type="ECO:0000313" key="2">
    <source>
        <dbReference type="EMBL" id="MED6164028.1"/>
    </source>
</evidence>
<accession>A0ABU6UWN7</accession>
<feature type="non-terminal residue" evidence="2">
    <location>
        <position position="328"/>
    </location>
</feature>
<dbReference type="Proteomes" id="UP001341840">
    <property type="component" value="Unassembled WGS sequence"/>
</dbReference>
<sequence length="328" mass="36684">MARDGGRGRGAATRGRGRPRKNTGIPLNLDPEPRPATSTPTTTTTIATHTTTPPIVATSGPSAGLPHMVMIPTPGSRVQSFETGGPGPVQQSPHVPETQTSSQPPPTPDTDVADEDVEAAASATADTRPLLIWDGHNCWDQVKKGTTEITNVFKEHYKWYAPLFSHAPDEAIDFWWEEWRKRFRFRRGDEANMRKAWESRAAKRHRGLMHNIREKGAPHGWIPDDIFARYEAFWRSPEYQAMRRANKTNRASSTGGSLHTGGSITYPATVKKMAIELGRPPTQSEVFMRIHTKKKDQGQYVDTRSKQFVEAVKAEVKRLEDERDARIA</sequence>
<keyword evidence="3" id="KW-1185">Reference proteome</keyword>
<protein>
    <submittedName>
        <fullName evidence="2">Uncharacterized protein</fullName>
    </submittedName>
</protein>
<dbReference type="EMBL" id="JASCZI010122267">
    <property type="protein sequence ID" value="MED6164028.1"/>
    <property type="molecule type" value="Genomic_DNA"/>
</dbReference>